<keyword evidence="2" id="KW-0255">Endonuclease</keyword>
<dbReference type="SUPFAM" id="SSF56219">
    <property type="entry name" value="DNase I-like"/>
    <property type="match status" value="1"/>
</dbReference>
<feature type="domain" description="Endonuclease/exonuclease/phosphatase" evidence="1">
    <location>
        <begin position="29"/>
        <end position="149"/>
    </location>
</feature>
<evidence type="ECO:0000313" key="3">
    <source>
        <dbReference type="Proteomes" id="UP001060261"/>
    </source>
</evidence>
<evidence type="ECO:0000313" key="2">
    <source>
        <dbReference type="EMBL" id="UWX64339.1"/>
    </source>
</evidence>
<dbReference type="InterPro" id="IPR005135">
    <property type="entry name" value="Endo/exonuclease/phosphatase"/>
</dbReference>
<organism evidence="2 3">
    <name type="scientific">Deinococcus rubellus</name>
    <dbReference type="NCBI Taxonomy" id="1889240"/>
    <lineage>
        <taxon>Bacteria</taxon>
        <taxon>Thermotogati</taxon>
        <taxon>Deinococcota</taxon>
        <taxon>Deinococci</taxon>
        <taxon>Deinococcales</taxon>
        <taxon>Deinococcaceae</taxon>
        <taxon>Deinococcus</taxon>
    </lineage>
</organism>
<dbReference type="Gene3D" id="3.60.10.10">
    <property type="entry name" value="Endonuclease/exonuclease/phosphatase"/>
    <property type="match status" value="1"/>
</dbReference>
<dbReference type="Pfam" id="PF03372">
    <property type="entry name" value="Exo_endo_phos"/>
    <property type="match status" value="1"/>
</dbReference>
<dbReference type="EMBL" id="CP104213">
    <property type="protein sequence ID" value="UWX64339.1"/>
    <property type="molecule type" value="Genomic_DNA"/>
</dbReference>
<name>A0ABY5YH08_9DEIO</name>
<gene>
    <name evidence="2" type="ORF">N0D28_01290</name>
</gene>
<keyword evidence="3" id="KW-1185">Reference proteome</keyword>
<dbReference type="GO" id="GO:0004519">
    <property type="term" value="F:endonuclease activity"/>
    <property type="evidence" value="ECO:0007669"/>
    <property type="project" value="UniProtKB-KW"/>
</dbReference>
<dbReference type="RefSeq" id="WP_260560613.1">
    <property type="nucleotide sequence ID" value="NZ_BAABEC010000077.1"/>
</dbReference>
<protein>
    <submittedName>
        <fullName evidence="2">Endonuclease/exonuclease/phosphatase family protein</fullName>
    </submittedName>
</protein>
<dbReference type="Proteomes" id="UP001060261">
    <property type="component" value="Chromosome"/>
</dbReference>
<keyword evidence="2" id="KW-0540">Nuclease</keyword>
<dbReference type="InterPro" id="IPR036691">
    <property type="entry name" value="Endo/exonu/phosph_ase_sf"/>
</dbReference>
<proteinExistence type="predicted"/>
<reference evidence="2" key="1">
    <citation type="submission" date="2022-09" db="EMBL/GenBank/DDBJ databases">
        <title>genome sequence of Deinococcus rubellus.</title>
        <authorList>
            <person name="Srinivasan S."/>
        </authorList>
    </citation>
    <scope>NUCLEOTIDE SEQUENCE</scope>
    <source>
        <strain evidence="2">Ant6</strain>
    </source>
</reference>
<evidence type="ECO:0000259" key="1">
    <source>
        <dbReference type="Pfam" id="PF03372"/>
    </source>
</evidence>
<sequence length="161" mass="17927">MRRLSWNYLAVLLLAWPAPLLMLTALDQWAVRKNGRAMLTLSRFPAVVIFSRVLDGQVQTTRHNRHNQLEILMRETAAVRGPLIVAGDFKTPPRGQLYRAPTSQFDDTWDAAGQGLGHTFASAQPNLCIDHVFARGLNIVSAEVQLPGGNGHRALIAWLHE</sequence>
<accession>A0ABY5YH08</accession>
<keyword evidence="2" id="KW-0378">Hydrolase</keyword>